<evidence type="ECO:0000256" key="3">
    <source>
        <dbReference type="ARBA" id="ARBA00022771"/>
    </source>
</evidence>
<evidence type="ECO:0000313" key="11">
    <source>
        <dbReference type="EMBL" id="MBF2734776.1"/>
    </source>
</evidence>
<evidence type="ECO:0000256" key="8">
    <source>
        <dbReference type="HAMAP-Rule" id="MF_00440"/>
    </source>
</evidence>
<evidence type="ECO:0000256" key="1">
    <source>
        <dbReference type="ARBA" id="ARBA00022491"/>
    </source>
</evidence>
<keyword evidence="12" id="KW-1185">Reference proteome</keyword>
<feature type="compositionally biased region" description="Basic and acidic residues" evidence="9">
    <location>
        <begin position="9"/>
        <end position="30"/>
    </location>
</feature>
<protein>
    <recommendedName>
        <fullName evidence="8">Transcriptional repressor NrdR</fullName>
    </recommendedName>
</protein>
<evidence type="ECO:0000256" key="2">
    <source>
        <dbReference type="ARBA" id="ARBA00022741"/>
    </source>
</evidence>
<dbReference type="GO" id="GO:0005524">
    <property type="term" value="F:ATP binding"/>
    <property type="evidence" value="ECO:0007669"/>
    <property type="project" value="UniProtKB-UniRule"/>
</dbReference>
<keyword evidence="8" id="KW-0479">Metal-binding</keyword>
<feature type="region of interest" description="Disordered" evidence="9">
    <location>
        <begin position="1"/>
        <end position="30"/>
    </location>
</feature>
<keyword evidence="3 8" id="KW-0863">Zinc-finger</keyword>
<comment type="cofactor">
    <cofactor evidence="8">
        <name>Zn(2+)</name>
        <dbReference type="ChEBI" id="CHEBI:29105"/>
    </cofactor>
    <text evidence="8">Binds 1 zinc ion.</text>
</comment>
<keyword evidence="8" id="KW-0862">Zinc</keyword>
<dbReference type="PROSITE" id="PS51161">
    <property type="entry name" value="ATP_CONE"/>
    <property type="match status" value="1"/>
</dbReference>
<keyword evidence="5 8" id="KW-0805">Transcription regulation</keyword>
<keyword evidence="7 8" id="KW-0804">Transcription</keyword>
<feature type="zinc finger region" evidence="8">
    <location>
        <begin position="3"/>
        <end position="34"/>
    </location>
</feature>
<dbReference type="Pfam" id="PF22811">
    <property type="entry name" value="Zn_ribbon_NrdR"/>
    <property type="match status" value="1"/>
</dbReference>
<keyword evidence="4 8" id="KW-0067">ATP-binding</keyword>
<dbReference type="AlphaFoldDB" id="A0A930UFF1"/>
<feature type="domain" description="ATP-cone" evidence="10">
    <location>
        <begin position="56"/>
        <end position="146"/>
    </location>
</feature>
<dbReference type="Proteomes" id="UP000604381">
    <property type="component" value="Unassembled WGS sequence"/>
</dbReference>
<accession>A0A930UFF1</accession>
<evidence type="ECO:0000256" key="9">
    <source>
        <dbReference type="SAM" id="MobiDB-lite"/>
    </source>
</evidence>
<keyword evidence="2 8" id="KW-0547">Nucleotide-binding</keyword>
<reference evidence="11" key="1">
    <citation type="submission" date="2020-10" db="EMBL/GenBank/DDBJ databases">
        <title>An improved Amphimedon queenslandica hologenome assembly reveals how three proteobacterial symbionts can extend the metabolic phenotypic of their marine sponge host.</title>
        <authorList>
            <person name="Degnan B."/>
            <person name="Degnan S."/>
            <person name="Xiang X."/>
        </authorList>
    </citation>
    <scope>NUCLEOTIDE SEQUENCE</scope>
    <source>
        <strain evidence="11">AqS2</strain>
    </source>
</reference>
<dbReference type="InterPro" id="IPR005144">
    <property type="entry name" value="ATP-cone_dom"/>
</dbReference>
<evidence type="ECO:0000313" key="12">
    <source>
        <dbReference type="Proteomes" id="UP000604381"/>
    </source>
</evidence>
<dbReference type="HAMAP" id="MF_00440">
    <property type="entry name" value="NrdR"/>
    <property type="match status" value="1"/>
</dbReference>
<evidence type="ECO:0000256" key="6">
    <source>
        <dbReference type="ARBA" id="ARBA00023125"/>
    </source>
</evidence>
<proteinExistence type="inferred from homology"/>
<name>A0A930UFF1_9GAMM</name>
<comment type="caution">
    <text evidence="11">The sequence shown here is derived from an EMBL/GenBank/DDBJ whole genome shotgun (WGS) entry which is preliminary data.</text>
</comment>
<sequence>MKCPKCHHERSQVIDSRSMHDGSSKRRRRECESCGHRFSTSEVYGLHANDLPLLSSRLRKRGGHEEDFDSNKLRVSIDRACRRRKVDAAQAEEAFDQVLQAVRDRRGKAIDVDDLARWTFKALLQVDRMAATSYAASYMEWDTPEEFFRYTK</sequence>
<dbReference type="GO" id="GO:0008270">
    <property type="term" value="F:zinc ion binding"/>
    <property type="evidence" value="ECO:0007669"/>
    <property type="project" value="UniProtKB-UniRule"/>
</dbReference>
<dbReference type="PANTHER" id="PTHR30455:SF2">
    <property type="entry name" value="TRANSCRIPTIONAL REPRESSOR NRDR"/>
    <property type="match status" value="1"/>
</dbReference>
<dbReference type="Pfam" id="PF03477">
    <property type="entry name" value="ATP-cone"/>
    <property type="match status" value="1"/>
</dbReference>
<gene>
    <name evidence="8 11" type="primary">nrdR</name>
    <name evidence="11" type="ORF">ISN26_01590</name>
</gene>
<evidence type="ECO:0000256" key="4">
    <source>
        <dbReference type="ARBA" id="ARBA00022840"/>
    </source>
</evidence>
<dbReference type="InterPro" id="IPR055173">
    <property type="entry name" value="NrdR-like_N"/>
</dbReference>
<dbReference type="PANTHER" id="PTHR30455">
    <property type="entry name" value="TRANSCRIPTIONAL REPRESSOR NRDR"/>
    <property type="match status" value="1"/>
</dbReference>
<organism evidence="11 12">
    <name type="scientific">Candidatus Amphirhobacter heronislandensis</name>
    <dbReference type="NCBI Taxonomy" id="1732024"/>
    <lineage>
        <taxon>Bacteria</taxon>
        <taxon>Pseudomonadati</taxon>
        <taxon>Pseudomonadota</taxon>
        <taxon>Gammaproteobacteria</taxon>
        <taxon>Candidatus Tethybacterales</taxon>
        <taxon>Candidatus Tethybacteraceae</taxon>
        <taxon>Candidatus Amphirhobacter</taxon>
    </lineage>
</organism>
<evidence type="ECO:0000256" key="5">
    <source>
        <dbReference type="ARBA" id="ARBA00023015"/>
    </source>
</evidence>
<dbReference type="GO" id="GO:0045892">
    <property type="term" value="P:negative regulation of DNA-templated transcription"/>
    <property type="evidence" value="ECO:0007669"/>
    <property type="project" value="UniProtKB-UniRule"/>
</dbReference>
<evidence type="ECO:0000256" key="7">
    <source>
        <dbReference type="ARBA" id="ARBA00023163"/>
    </source>
</evidence>
<comment type="function">
    <text evidence="8">Negatively regulates transcription of bacterial ribonucleotide reductase nrd genes and operons by binding to NrdR-boxes.</text>
</comment>
<comment type="similarity">
    <text evidence="8">Belongs to the NrdR family.</text>
</comment>
<dbReference type="GO" id="GO:0003677">
    <property type="term" value="F:DNA binding"/>
    <property type="evidence" value="ECO:0007669"/>
    <property type="project" value="UniProtKB-KW"/>
</dbReference>
<dbReference type="InterPro" id="IPR003796">
    <property type="entry name" value="RNR_NrdR-like"/>
</dbReference>
<dbReference type="EMBL" id="JADHEI010000028">
    <property type="protein sequence ID" value="MBF2734776.1"/>
    <property type="molecule type" value="Genomic_DNA"/>
</dbReference>
<evidence type="ECO:0000259" key="10">
    <source>
        <dbReference type="PROSITE" id="PS51161"/>
    </source>
</evidence>
<keyword evidence="6 8" id="KW-0238">DNA-binding</keyword>
<keyword evidence="1 8" id="KW-0678">Repressor</keyword>